<sequence>MASDDAIVKVIDVCFSYLDKKERDELNKLIEGRLKVYENRHYPLFDYVDFITKYSFHDVYNVGIFSWCNKYELGLISFTGGKNDLLKIINTASKKLWEIHFLRVSLNRGIYEDCEKVILRLIDAQHDLKKFYLEYNPASNKRFLSKIFIMLSLKFDNLHELVLHAVSFIWDNLIDLTRLSCLRILIVKYSLCLIEGEVKFGDNVLIELRELRLQDNNFIVDNFFLCIKYNSLEKLNLIVNEKQIISTDMGFIYCIHNNFIDIISLFLSYYSDDLLIIMADDDIYCVKDNQCILVNNFIKLKE</sequence>
<accession>A0ABN7W6D3</accession>
<comment type="caution">
    <text evidence="1">The sequence shown here is derived from an EMBL/GenBank/DDBJ whole genome shotgun (WGS) entry which is preliminary data.</text>
</comment>
<keyword evidence="2" id="KW-1185">Reference proteome</keyword>
<reference evidence="1 2" key="1">
    <citation type="submission" date="2021-06" db="EMBL/GenBank/DDBJ databases">
        <authorList>
            <person name="Kallberg Y."/>
            <person name="Tangrot J."/>
            <person name="Rosling A."/>
        </authorList>
    </citation>
    <scope>NUCLEOTIDE SEQUENCE [LARGE SCALE GENOMIC DNA]</scope>
    <source>
        <strain evidence="1 2">120-4 pot B 10/14</strain>
    </source>
</reference>
<evidence type="ECO:0000313" key="2">
    <source>
        <dbReference type="Proteomes" id="UP000789901"/>
    </source>
</evidence>
<evidence type="ECO:0000313" key="1">
    <source>
        <dbReference type="EMBL" id="CAG8816705.1"/>
    </source>
</evidence>
<name>A0ABN7W6D3_GIGMA</name>
<gene>
    <name evidence="1" type="ORF">GMARGA_LOCUS26614</name>
</gene>
<dbReference type="EMBL" id="CAJVQB010031299">
    <property type="protein sequence ID" value="CAG8816705.1"/>
    <property type="molecule type" value="Genomic_DNA"/>
</dbReference>
<dbReference type="Proteomes" id="UP000789901">
    <property type="component" value="Unassembled WGS sequence"/>
</dbReference>
<organism evidence="1 2">
    <name type="scientific">Gigaspora margarita</name>
    <dbReference type="NCBI Taxonomy" id="4874"/>
    <lineage>
        <taxon>Eukaryota</taxon>
        <taxon>Fungi</taxon>
        <taxon>Fungi incertae sedis</taxon>
        <taxon>Mucoromycota</taxon>
        <taxon>Glomeromycotina</taxon>
        <taxon>Glomeromycetes</taxon>
        <taxon>Diversisporales</taxon>
        <taxon>Gigasporaceae</taxon>
        <taxon>Gigaspora</taxon>
    </lineage>
</organism>
<proteinExistence type="predicted"/>
<protein>
    <submittedName>
        <fullName evidence="1">45017_t:CDS:1</fullName>
    </submittedName>
</protein>